<sequence>MNTLRSRPAFWASINSMPLELLLTAHLLHTPLSLSGTPSLSRPYRTVQLSLVYHQVKDYSIGSLRVECENRLFIQLTELYQHVDRKDQLFIKLAKFNQHMAVKISCFFKRQDIIKGQDDKATYLSSES</sequence>
<evidence type="ECO:0000313" key="1">
    <source>
        <dbReference type="EMBL" id="KAK3735341.1"/>
    </source>
</evidence>
<organism evidence="1 2">
    <name type="scientific">Elysia crispata</name>
    <name type="common">lettuce slug</name>
    <dbReference type="NCBI Taxonomy" id="231223"/>
    <lineage>
        <taxon>Eukaryota</taxon>
        <taxon>Metazoa</taxon>
        <taxon>Spiralia</taxon>
        <taxon>Lophotrochozoa</taxon>
        <taxon>Mollusca</taxon>
        <taxon>Gastropoda</taxon>
        <taxon>Heterobranchia</taxon>
        <taxon>Euthyneura</taxon>
        <taxon>Panpulmonata</taxon>
        <taxon>Sacoglossa</taxon>
        <taxon>Placobranchoidea</taxon>
        <taxon>Plakobranchidae</taxon>
        <taxon>Elysia</taxon>
    </lineage>
</organism>
<proteinExistence type="predicted"/>
<dbReference type="AlphaFoldDB" id="A0AAE1CTN4"/>
<reference evidence="1" key="1">
    <citation type="journal article" date="2023" name="G3 (Bethesda)">
        <title>A reference genome for the long-term kleptoplast-retaining sea slug Elysia crispata morphotype clarki.</title>
        <authorList>
            <person name="Eastman K.E."/>
            <person name="Pendleton A.L."/>
            <person name="Shaikh M.A."/>
            <person name="Suttiyut T."/>
            <person name="Ogas R."/>
            <person name="Tomko P."/>
            <person name="Gavelis G."/>
            <person name="Widhalm J.R."/>
            <person name="Wisecaver J.H."/>
        </authorList>
    </citation>
    <scope>NUCLEOTIDE SEQUENCE</scope>
    <source>
        <strain evidence="1">ECLA1</strain>
    </source>
</reference>
<protein>
    <submittedName>
        <fullName evidence="1">Uncharacterized protein</fullName>
    </submittedName>
</protein>
<comment type="caution">
    <text evidence="1">The sequence shown here is derived from an EMBL/GenBank/DDBJ whole genome shotgun (WGS) entry which is preliminary data.</text>
</comment>
<gene>
    <name evidence="1" type="ORF">RRG08_019756</name>
</gene>
<dbReference type="EMBL" id="JAWDGP010006800">
    <property type="protein sequence ID" value="KAK3735341.1"/>
    <property type="molecule type" value="Genomic_DNA"/>
</dbReference>
<accession>A0AAE1CTN4</accession>
<keyword evidence="2" id="KW-1185">Reference proteome</keyword>
<dbReference type="Proteomes" id="UP001283361">
    <property type="component" value="Unassembled WGS sequence"/>
</dbReference>
<name>A0AAE1CTN4_9GAST</name>
<evidence type="ECO:0000313" key="2">
    <source>
        <dbReference type="Proteomes" id="UP001283361"/>
    </source>
</evidence>